<name>A0A3S4F3D2_9PEZI</name>
<gene>
    <name evidence="2" type="ORF">TT172_LOCUS5796</name>
</gene>
<accession>A0A3S4F3D2</accession>
<proteinExistence type="predicted"/>
<feature type="region of interest" description="Disordered" evidence="1">
    <location>
        <begin position="1"/>
        <end position="26"/>
    </location>
</feature>
<feature type="non-terminal residue" evidence="2">
    <location>
        <position position="1"/>
    </location>
</feature>
<dbReference type="Proteomes" id="UP000289323">
    <property type="component" value="Unassembled WGS sequence"/>
</dbReference>
<sequence length="111" mass="11622">RDRGDNHLRLTVAQRGNDRGGDHLRSDDGLARVVAASLLGFAATRHHDDLDGIALGGPPAVIEVVEVAREATVEDGGAAEGERTVGAVREASRVQGTGLGRVVKLELCSMM</sequence>
<evidence type="ECO:0000313" key="3">
    <source>
        <dbReference type="Proteomes" id="UP000289323"/>
    </source>
</evidence>
<dbReference type="AlphaFoldDB" id="A0A3S4F3D2"/>
<evidence type="ECO:0000256" key="1">
    <source>
        <dbReference type="SAM" id="MobiDB-lite"/>
    </source>
</evidence>
<reference evidence="2 3" key="1">
    <citation type="submission" date="2018-04" db="EMBL/GenBank/DDBJ databases">
        <authorList>
            <person name="Huttner S."/>
            <person name="Dainat J."/>
        </authorList>
    </citation>
    <scope>NUCLEOTIDE SEQUENCE [LARGE SCALE GENOMIC DNA]</scope>
</reference>
<organism evidence="2 3">
    <name type="scientific">Thermothielavioides terrestris</name>
    <dbReference type="NCBI Taxonomy" id="2587410"/>
    <lineage>
        <taxon>Eukaryota</taxon>
        <taxon>Fungi</taxon>
        <taxon>Dikarya</taxon>
        <taxon>Ascomycota</taxon>
        <taxon>Pezizomycotina</taxon>
        <taxon>Sordariomycetes</taxon>
        <taxon>Sordariomycetidae</taxon>
        <taxon>Sordariales</taxon>
        <taxon>Chaetomiaceae</taxon>
        <taxon>Thermothielavioides</taxon>
    </lineage>
</organism>
<feature type="compositionally biased region" description="Basic and acidic residues" evidence="1">
    <location>
        <begin position="16"/>
        <end position="26"/>
    </location>
</feature>
<dbReference type="EMBL" id="OUUZ01000010">
    <property type="protein sequence ID" value="SPQ23377.1"/>
    <property type="molecule type" value="Genomic_DNA"/>
</dbReference>
<evidence type="ECO:0000313" key="2">
    <source>
        <dbReference type="EMBL" id="SPQ23377.1"/>
    </source>
</evidence>
<protein>
    <submittedName>
        <fullName evidence="2">Eb379b5a-9a6f-4ddf-af77-9a66a2d13625</fullName>
    </submittedName>
</protein>